<accession>A0A0R2FW60</accession>
<evidence type="ECO:0000313" key="1">
    <source>
        <dbReference type="EMBL" id="KRN32222.1"/>
    </source>
</evidence>
<dbReference type="PANTHER" id="PTHR40056:SF1">
    <property type="entry name" value="DUF1836 DOMAIN-CONTAINING PROTEIN"/>
    <property type="match status" value="1"/>
</dbReference>
<organism evidence="1 2">
    <name type="scientific">Weissella halotolerans DSM 20190</name>
    <dbReference type="NCBI Taxonomy" id="1123500"/>
    <lineage>
        <taxon>Bacteria</taxon>
        <taxon>Bacillati</taxon>
        <taxon>Bacillota</taxon>
        <taxon>Bacilli</taxon>
        <taxon>Lactobacillales</taxon>
        <taxon>Lactobacillaceae</taxon>
        <taxon>Weissella</taxon>
    </lineage>
</organism>
<dbReference type="eggNOG" id="COG0789">
    <property type="taxonomic scope" value="Bacteria"/>
</dbReference>
<dbReference type="InterPro" id="IPR014975">
    <property type="entry name" value="DUF1836"/>
</dbReference>
<dbReference type="PATRIC" id="fig|1123500.6.peg.574"/>
<keyword evidence="2" id="KW-1185">Reference proteome</keyword>
<dbReference type="PANTHER" id="PTHR40056">
    <property type="entry name" value="HYPOTHETICAL CYTOSOLIC PROTEIN"/>
    <property type="match status" value="1"/>
</dbReference>
<comment type="caution">
    <text evidence="1">The sequence shown here is derived from an EMBL/GenBank/DDBJ whole genome shotgun (WGS) entry which is preliminary data.</text>
</comment>
<dbReference type="EMBL" id="JQAX01000002">
    <property type="protein sequence ID" value="KRN32222.1"/>
    <property type="molecule type" value="Genomic_DNA"/>
</dbReference>
<reference evidence="1 2" key="1">
    <citation type="journal article" date="2015" name="Genome Announc.">
        <title>Expanding the biotechnology potential of lactobacilli through comparative genomics of 213 strains and associated genera.</title>
        <authorList>
            <person name="Sun Z."/>
            <person name="Harris H.M."/>
            <person name="McCann A."/>
            <person name="Guo C."/>
            <person name="Argimon S."/>
            <person name="Zhang W."/>
            <person name="Yang X."/>
            <person name="Jeffery I.B."/>
            <person name="Cooney J.C."/>
            <person name="Kagawa T.F."/>
            <person name="Liu W."/>
            <person name="Song Y."/>
            <person name="Salvetti E."/>
            <person name="Wrobel A."/>
            <person name="Rasinkangas P."/>
            <person name="Parkhill J."/>
            <person name="Rea M.C."/>
            <person name="O'Sullivan O."/>
            <person name="Ritari J."/>
            <person name="Douillard F.P."/>
            <person name="Paul Ross R."/>
            <person name="Yang R."/>
            <person name="Briner A.E."/>
            <person name="Felis G.E."/>
            <person name="de Vos W.M."/>
            <person name="Barrangou R."/>
            <person name="Klaenhammer T.R."/>
            <person name="Caufield P.W."/>
            <person name="Cui Y."/>
            <person name="Zhang H."/>
            <person name="O'Toole P.W."/>
        </authorList>
    </citation>
    <scope>NUCLEOTIDE SEQUENCE [LARGE SCALE GENOMIC DNA]</scope>
    <source>
        <strain evidence="1 2">DSM 20190</strain>
    </source>
</reference>
<dbReference type="AlphaFoldDB" id="A0A0R2FW60"/>
<sequence length="169" mass="19455">MVEDGVFADWQEKIAKQPIPYWDELPAVDLYMDQLVSYVNRLVTPLNMPVITATMVNNYVKKKVIFAPVKKKYQAMQIADVIIISLSKSLFSLDEIRQAIDVITKDEYPKKAYDRFVDALRLRFKGEKPIPVPPSMAAERLMQDVADLVYQKLEAEFLLDQLVSQNGDR</sequence>
<evidence type="ECO:0000313" key="2">
    <source>
        <dbReference type="Proteomes" id="UP000051296"/>
    </source>
</evidence>
<gene>
    <name evidence="1" type="ORF">IV68_GL000571</name>
</gene>
<protein>
    <submittedName>
        <fullName evidence="1">BS ykrK family protein</fullName>
    </submittedName>
</protein>
<name>A0A0R2FW60_9LACO</name>
<dbReference type="RefSeq" id="WP_022791630.1">
    <property type="nucleotide sequence ID" value="NZ_ATUU01000002.1"/>
</dbReference>
<dbReference type="InParanoid" id="A0A0R2FW60"/>
<proteinExistence type="predicted"/>
<dbReference type="STRING" id="1123500.GCA_000420365_00870"/>
<dbReference type="Pfam" id="PF08876">
    <property type="entry name" value="DUF1836"/>
    <property type="match status" value="1"/>
</dbReference>
<dbReference type="Proteomes" id="UP000051296">
    <property type="component" value="Unassembled WGS sequence"/>
</dbReference>
<dbReference type="OrthoDB" id="3191472at2"/>